<reference evidence="3" key="1">
    <citation type="journal article" date="2022" name="Microb. Genom.">
        <title>A global pangenome for the wheat fungal pathogen Pyrenophora tritici-repentis and prediction of effector protein structural homology.</title>
        <authorList>
            <person name="Moolhuijzen P.M."/>
            <person name="See P.T."/>
            <person name="Shi G."/>
            <person name="Powell H.R."/>
            <person name="Cockram J."/>
            <person name="Jorgensen L.N."/>
            <person name="Benslimane H."/>
            <person name="Strelkov S.E."/>
            <person name="Turner J."/>
            <person name="Liu Z."/>
            <person name="Moffat C.S."/>
        </authorList>
    </citation>
    <scope>NUCLEOTIDE SEQUENCE [LARGE SCALE GENOMIC DNA]</scope>
</reference>
<feature type="region of interest" description="Disordered" evidence="1">
    <location>
        <begin position="1"/>
        <end position="38"/>
    </location>
</feature>
<comment type="caution">
    <text evidence="2">The sequence shown here is derived from an EMBL/GenBank/DDBJ whole genome shotgun (WGS) entry which is preliminary data.</text>
</comment>
<feature type="compositionally biased region" description="Low complexity" evidence="1">
    <location>
        <begin position="560"/>
        <end position="579"/>
    </location>
</feature>
<feature type="compositionally biased region" description="Pro residues" evidence="1">
    <location>
        <begin position="759"/>
        <end position="771"/>
    </location>
</feature>
<feature type="compositionally biased region" description="Low complexity" evidence="1">
    <location>
        <begin position="216"/>
        <end position="225"/>
    </location>
</feature>
<feature type="compositionally biased region" description="Basic and acidic residues" evidence="1">
    <location>
        <begin position="254"/>
        <end position="264"/>
    </location>
</feature>
<feature type="compositionally biased region" description="Low complexity" evidence="1">
    <location>
        <begin position="796"/>
        <end position="820"/>
    </location>
</feature>
<feature type="compositionally biased region" description="Low complexity" evidence="1">
    <location>
        <begin position="839"/>
        <end position="860"/>
    </location>
</feature>
<dbReference type="AlphaFoldDB" id="A0A922SQX0"/>
<organism evidence="2 3">
    <name type="scientific">Pyrenophora tritici-repentis</name>
    <dbReference type="NCBI Taxonomy" id="45151"/>
    <lineage>
        <taxon>Eukaryota</taxon>
        <taxon>Fungi</taxon>
        <taxon>Dikarya</taxon>
        <taxon>Ascomycota</taxon>
        <taxon>Pezizomycotina</taxon>
        <taxon>Dothideomycetes</taxon>
        <taxon>Pleosporomycetidae</taxon>
        <taxon>Pleosporales</taxon>
        <taxon>Pleosporineae</taxon>
        <taxon>Pleosporaceae</taxon>
        <taxon>Pyrenophora</taxon>
    </lineage>
</organism>
<evidence type="ECO:0000313" key="2">
    <source>
        <dbReference type="EMBL" id="KAI1511841.1"/>
    </source>
</evidence>
<dbReference type="Proteomes" id="UP000249757">
    <property type="component" value="Unassembled WGS sequence"/>
</dbReference>
<feature type="compositionally biased region" description="Basic and acidic residues" evidence="1">
    <location>
        <begin position="1"/>
        <end position="12"/>
    </location>
</feature>
<dbReference type="EMBL" id="NRDI02000013">
    <property type="protein sequence ID" value="KAI1511841.1"/>
    <property type="molecule type" value="Genomic_DNA"/>
</dbReference>
<gene>
    <name evidence="2" type="ORF">Ptr86124_009485</name>
</gene>
<feature type="compositionally biased region" description="Low complexity" evidence="1">
    <location>
        <begin position="772"/>
        <end position="783"/>
    </location>
</feature>
<dbReference type="OrthoDB" id="3941134at2759"/>
<feature type="region of interest" description="Disordered" evidence="1">
    <location>
        <begin position="676"/>
        <end position="823"/>
    </location>
</feature>
<sequence length="903" mass="96155">MDHWGDPWADDHAEQEDCPPKLEVIGPEEPRTLTSAPVVTSPFLDDAGWGNEDAGFGGWATSSAAVDAPVAVAIDARIAKPSSLGDGAAAADSPRWDTDQGADEAFSRVTDTWVEEHEGVLGLDNVTSDTSETSTTIEPDREPVQDAIAPEKPPQADDDASPQLSRTPSETSHNEAPVESSRTSFEEEGGAKKHSTEAPSVQDDTTLKDGGGDGDGSSSSSGSESADGEYGTSTEDTLLTEVPLNKYVTQEDTGTPKEDAEEKPLPSTPPPTAESKSTAGPLDATLLGELFPPLTTTKELDEAPNDPIYAVSSRKAWYRLTRNETMREFNLGKDHDNYVRVTWAGSQVRTEVNKIVGRWAREDRLSGRGPGARASFYWDTVAPVDPQPKGHLRTKTSVPAPRPAAPTRQSLPPVSANTPIAFAWSTSPTTVDPWKLDSPSIDAIASHIAPKPIADNSQTHELGTSSMDLPRNLEEAASTKTTETPAVATVIPPPIAFTTSADSWGDISTLDTNPPAEDANATDTIDDDDEDWGEMISTPTVFTPTTTTELPSSIPAPHEATPSTLAAAAAAPETPPNHTAESAEAMHAASIVRLRRTISPTSAVFGQKNFIPLHAEVGPIGPGILKPAKRRVVSTTALPPKKEEEVVFKPGPELLKKETRFKPVKTVVRKEEEVVSATKVVERETSSKPATPEKETPSKPATPEIAQKDEEQALDDAFTAEPKTSEPPILDTTTENDEDDFSAFIANTSQAPTSQLTTTPPPAPAPAPAQPIPTIEPTTTTTPDAWSNVDFSFFESSIPTPSFKPSSSSSLFPSSTATTPNQTDIYTLFNTTATIPQRSTSAASSSATAKTYTRLSTPPRSVTPPPVQPLTGATNSAQKRKSEEEGVVRGVLEGLPDLRYMLR</sequence>
<feature type="region of interest" description="Disordered" evidence="1">
    <location>
        <begin position="511"/>
        <end position="579"/>
    </location>
</feature>
<feature type="region of interest" description="Disordered" evidence="1">
    <location>
        <begin position="385"/>
        <end position="414"/>
    </location>
</feature>
<feature type="compositionally biased region" description="Polar residues" evidence="1">
    <location>
        <begin position="162"/>
        <end position="171"/>
    </location>
</feature>
<feature type="compositionally biased region" description="Low complexity" evidence="1">
    <location>
        <begin position="748"/>
        <end position="758"/>
    </location>
</feature>
<keyword evidence="3" id="KW-1185">Reference proteome</keyword>
<dbReference type="OMA" id="GARASFY"/>
<feature type="compositionally biased region" description="Low complexity" evidence="1">
    <location>
        <begin position="538"/>
        <end position="548"/>
    </location>
</feature>
<proteinExistence type="predicted"/>
<feature type="compositionally biased region" description="Basic and acidic residues" evidence="1">
    <location>
        <begin position="680"/>
        <end position="697"/>
    </location>
</feature>
<evidence type="ECO:0000313" key="3">
    <source>
        <dbReference type="Proteomes" id="UP000249757"/>
    </source>
</evidence>
<feature type="compositionally biased region" description="Acidic residues" evidence="1">
    <location>
        <begin position="524"/>
        <end position="533"/>
    </location>
</feature>
<protein>
    <submittedName>
        <fullName evidence="2">Uncharacterized protein</fullName>
    </submittedName>
</protein>
<feature type="region of interest" description="Disordered" evidence="1">
    <location>
        <begin position="118"/>
        <end position="280"/>
    </location>
</feature>
<feature type="compositionally biased region" description="Low complexity" evidence="1">
    <location>
        <begin position="127"/>
        <end position="136"/>
    </location>
</feature>
<feature type="region of interest" description="Disordered" evidence="1">
    <location>
        <begin position="837"/>
        <end position="888"/>
    </location>
</feature>
<accession>A0A922SQX0</accession>
<evidence type="ECO:0000256" key="1">
    <source>
        <dbReference type="SAM" id="MobiDB-lite"/>
    </source>
</evidence>
<feature type="region of interest" description="Disordered" evidence="1">
    <location>
        <begin position="79"/>
        <end position="106"/>
    </location>
</feature>
<name>A0A922SQX0_9PLEO</name>